<organism evidence="3 4">
    <name type="scientific">Azoarcus indigens</name>
    <dbReference type="NCBI Taxonomy" id="29545"/>
    <lineage>
        <taxon>Bacteria</taxon>
        <taxon>Pseudomonadati</taxon>
        <taxon>Pseudomonadota</taxon>
        <taxon>Betaproteobacteria</taxon>
        <taxon>Rhodocyclales</taxon>
        <taxon>Zoogloeaceae</taxon>
        <taxon>Azoarcus</taxon>
    </lineage>
</organism>
<reference evidence="3 4" key="1">
    <citation type="submission" date="2019-03" db="EMBL/GenBank/DDBJ databases">
        <title>Genomic Encyclopedia of Type Strains, Phase IV (KMG-IV): sequencing the most valuable type-strain genomes for metagenomic binning, comparative biology and taxonomic classification.</title>
        <authorList>
            <person name="Goeker M."/>
        </authorList>
    </citation>
    <scope>NUCLEOTIDE SEQUENCE [LARGE SCALE GENOMIC DNA]</scope>
    <source>
        <strain evidence="3 4">DSM 12121</strain>
    </source>
</reference>
<dbReference type="AlphaFoldDB" id="A0A4R6DJ84"/>
<dbReference type="SUPFAM" id="SSF109998">
    <property type="entry name" value="Triger factor/SurA peptide-binding domain-like"/>
    <property type="match status" value="1"/>
</dbReference>
<feature type="domain" description="PpiC" evidence="2">
    <location>
        <begin position="123"/>
        <end position="230"/>
    </location>
</feature>
<feature type="chain" id="PRO_5020259024" evidence="1">
    <location>
        <begin position="22"/>
        <end position="296"/>
    </location>
</feature>
<dbReference type="EMBL" id="SNVV01000035">
    <property type="protein sequence ID" value="TDN44168.1"/>
    <property type="molecule type" value="Genomic_DNA"/>
</dbReference>
<gene>
    <name evidence="3" type="ORF">C7389_13521</name>
</gene>
<evidence type="ECO:0000313" key="4">
    <source>
        <dbReference type="Proteomes" id="UP000295129"/>
    </source>
</evidence>
<feature type="signal peptide" evidence="1">
    <location>
        <begin position="1"/>
        <end position="21"/>
    </location>
</feature>
<dbReference type="GO" id="GO:0003755">
    <property type="term" value="F:peptidyl-prolyl cis-trans isomerase activity"/>
    <property type="evidence" value="ECO:0007669"/>
    <property type="project" value="InterPro"/>
</dbReference>
<dbReference type="Proteomes" id="UP000295129">
    <property type="component" value="Unassembled WGS sequence"/>
</dbReference>
<name>A0A4R6DJ84_9RHOO</name>
<dbReference type="InterPro" id="IPR000297">
    <property type="entry name" value="PPIase_PpiC"/>
</dbReference>
<comment type="caution">
    <text evidence="3">The sequence shown here is derived from an EMBL/GenBank/DDBJ whole genome shotgun (WGS) entry which is preliminary data.</text>
</comment>
<evidence type="ECO:0000256" key="1">
    <source>
        <dbReference type="SAM" id="SignalP"/>
    </source>
</evidence>
<sequence>MLRLGRLALPSVLLVSLTLVACSKGEADGRATFDVVAKVNDREIQSNELKTVLEHGSAASGAIEGRPAEKVLERLIDQELMVQQARDRRLDKDPRVLYSIEAARREILARAYLEQVTSESVPPSEAEIAAFYRDNPALFAERRIYSLQELQLPSLGERFDELRLQVEQAVGLQQVTEWLEAERIAYHLVSAVKPAEELPLESLPAFARMKDGQLMISQSDKGVSLIHLAASHLKPIGEKEARPLIERYISNSRKVELARSELKRLRAGAEIEYAQGGEPEVDAARLALEHHQSAAE</sequence>
<keyword evidence="4" id="KW-1185">Reference proteome</keyword>
<dbReference type="InterPro" id="IPR027304">
    <property type="entry name" value="Trigger_fact/SurA_dom_sf"/>
</dbReference>
<dbReference type="RefSeq" id="WP_133595088.1">
    <property type="nucleotide sequence ID" value="NZ_SNVV01000035.1"/>
</dbReference>
<accession>A0A4R6DJ84</accession>
<evidence type="ECO:0000259" key="2">
    <source>
        <dbReference type="Pfam" id="PF13145"/>
    </source>
</evidence>
<dbReference type="OrthoDB" id="5564407at2"/>
<keyword evidence="3" id="KW-0413">Isomerase</keyword>
<dbReference type="Gene3D" id="1.10.8.1040">
    <property type="match status" value="1"/>
</dbReference>
<dbReference type="Pfam" id="PF13145">
    <property type="entry name" value="Rotamase_2"/>
    <property type="match status" value="1"/>
</dbReference>
<dbReference type="InterPro" id="IPR014274">
    <property type="entry name" value="PPIase_EpsD"/>
</dbReference>
<keyword evidence="1" id="KW-0732">Signal</keyword>
<dbReference type="NCBIfam" id="TIGR02925">
    <property type="entry name" value="cis_trans_EpsD"/>
    <property type="match status" value="1"/>
</dbReference>
<proteinExistence type="predicted"/>
<protein>
    <submittedName>
        <fullName evidence="3">EpsD family peptidyl-prolyl cis-trans isomerase</fullName>
    </submittedName>
</protein>
<dbReference type="PROSITE" id="PS51257">
    <property type="entry name" value="PROKAR_LIPOPROTEIN"/>
    <property type="match status" value="1"/>
</dbReference>
<evidence type="ECO:0000313" key="3">
    <source>
        <dbReference type="EMBL" id="TDN44168.1"/>
    </source>
</evidence>